<dbReference type="EMBL" id="UASO01000009">
    <property type="protein sequence ID" value="SQC86835.1"/>
    <property type="molecule type" value="Genomic_DNA"/>
</dbReference>
<reference evidence="1 2" key="1">
    <citation type="submission" date="2018-06" db="EMBL/GenBank/DDBJ databases">
        <authorList>
            <consortium name="Pathogen Informatics"/>
            <person name="Doyle S."/>
        </authorList>
    </citation>
    <scope>NUCLEOTIDE SEQUENCE [LARGE SCALE GENOMIC DNA]</scope>
    <source>
        <strain evidence="1 2">NCTC9645</strain>
    </source>
</reference>
<protein>
    <submittedName>
        <fullName evidence="1">Uncharacterized protein</fullName>
    </submittedName>
</protein>
<proteinExistence type="predicted"/>
<gene>
    <name evidence="1" type="ORF">NCTC9645_04935</name>
</gene>
<accession>A0A2X3IVT4</accession>
<sequence>MLRIHIRFGLHQVADGLLLCRVTIGARRCVLLHFRTDFRQHTDHHRVIADFIDAAAIAFIGQGIERAEGQADILVKFGVCLPDFAQLRGGGFSIKFRCTVNQRRGDLRILADDETHLVVGDPLAVRRFHKRLHARVCFEFFPVEAFGLYLWGVVISSFWRRVAATHAFFKERVIFRQFAG</sequence>
<name>A0A2X3IVT4_KLEPN</name>
<evidence type="ECO:0000313" key="2">
    <source>
        <dbReference type="Proteomes" id="UP000250675"/>
    </source>
</evidence>
<evidence type="ECO:0000313" key="1">
    <source>
        <dbReference type="EMBL" id="SQC86835.1"/>
    </source>
</evidence>
<organism evidence="1 2">
    <name type="scientific">Klebsiella pneumoniae</name>
    <dbReference type="NCBI Taxonomy" id="573"/>
    <lineage>
        <taxon>Bacteria</taxon>
        <taxon>Pseudomonadati</taxon>
        <taxon>Pseudomonadota</taxon>
        <taxon>Gammaproteobacteria</taxon>
        <taxon>Enterobacterales</taxon>
        <taxon>Enterobacteriaceae</taxon>
        <taxon>Klebsiella/Raoultella group</taxon>
        <taxon>Klebsiella</taxon>
        <taxon>Klebsiella pneumoniae complex</taxon>
    </lineage>
</organism>
<dbReference type="AlphaFoldDB" id="A0A2X3IVT4"/>
<dbReference type="Proteomes" id="UP000250675">
    <property type="component" value="Unassembled WGS sequence"/>
</dbReference>